<feature type="signal peptide" evidence="2">
    <location>
        <begin position="1"/>
        <end position="21"/>
    </location>
</feature>
<organism evidence="3 4">
    <name type="scientific">Nepenthes gracilis</name>
    <name type="common">Slender pitcher plant</name>
    <dbReference type="NCBI Taxonomy" id="150966"/>
    <lineage>
        <taxon>Eukaryota</taxon>
        <taxon>Viridiplantae</taxon>
        <taxon>Streptophyta</taxon>
        <taxon>Embryophyta</taxon>
        <taxon>Tracheophyta</taxon>
        <taxon>Spermatophyta</taxon>
        <taxon>Magnoliopsida</taxon>
        <taxon>eudicotyledons</taxon>
        <taxon>Gunneridae</taxon>
        <taxon>Pentapetalae</taxon>
        <taxon>Caryophyllales</taxon>
        <taxon>Nepenthaceae</taxon>
        <taxon>Nepenthes</taxon>
    </lineage>
</organism>
<dbReference type="Proteomes" id="UP001279734">
    <property type="component" value="Unassembled WGS sequence"/>
</dbReference>
<evidence type="ECO:0000313" key="3">
    <source>
        <dbReference type="EMBL" id="GMH27566.1"/>
    </source>
</evidence>
<feature type="region of interest" description="Disordered" evidence="1">
    <location>
        <begin position="42"/>
        <end position="87"/>
    </location>
</feature>
<evidence type="ECO:0000256" key="1">
    <source>
        <dbReference type="SAM" id="MobiDB-lite"/>
    </source>
</evidence>
<gene>
    <name evidence="3" type="ORF">Nepgr_029409</name>
</gene>
<reference evidence="3" key="1">
    <citation type="submission" date="2023-05" db="EMBL/GenBank/DDBJ databases">
        <title>Nepenthes gracilis genome sequencing.</title>
        <authorList>
            <person name="Fukushima K."/>
        </authorList>
    </citation>
    <scope>NUCLEOTIDE SEQUENCE</scope>
    <source>
        <strain evidence="3">SING2019-196</strain>
    </source>
</reference>
<dbReference type="PANTHER" id="PTHR33474">
    <property type="entry name" value="TRANSMEMBRANE PROTEIN"/>
    <property type="match status" value="1"/>
</dbReference>
<dbReference type="EMBL" id="BSYO01000033">
    <property type="protein sequence ID" value="GMH27566.1"/>
    <property type="molecule type" value="Genomic_DNA"/>
</dbReference>
<sequence length="87" mass="9859">MAWSAVHLLVILLAFFHLLASNTIAMPRTEYIFHKSQKLGASKNMKQKISNEATADDESRKGGMDFQLNDYTPTEANPYHTPRPPRV</sequence>
<accession>A0AAD3TE44</accession>
<evidence type="ECO:0000256" key="2">
    <source>
        <dbReference type="SAM" id="SignalP"/>
    </source>
</evidence>
<feature type="chain" id="PRO_5042086238" evidence="2">
    <location>
        <begin position="22"/>
        <end position="87"/>
    </location>
</feature>
<proteinExistence type="predicted"/>
<dbReference type="PANTHER" id="PTHR33474:SF2">
    <property type="entry name" value="TRANSMEMBRANE PROTEIN"/>
    <property type="match status" value="1"/>
</dbReference>
<name>A0AAD3TE44_NEPGR</name>
<keyword evidence="4" id="KW-1185">Reference proteome</keyword>
<keyword evidence="2" id="KW-0732">Signal</keyword>
<protein>
    <submittedName>
        <fullName evidence="3">Uncharacterized protein</fullName>
    </submittedName>
</protein>
<dbReference type="AlphaFoldDB" id="A0AAD3TE44"/>
<comment type="caution">
    <text evidence="3">The sequence shown here is derived from an EMBL/GenBank/DDBJ whole genome shotgun (WGS) entry which is preliminary data.</text>
</comment>
<evidence type="ECO:0000313" key="4">
    <source>
        <dbReference type="Proteomes" id="UP001279734"/>
    </source>
</evidence>